<keyword evidence="7 8" id="KW-0472">Membrane</keyword>
<comment type="subunit">
    <text evidence="8">The complex is composed of two ATP-binding proteins (PotA), two transmembrane proteins (PotB and PotC) and a solute-binding protein (PotD).</text>
</comment>
<dbReference type="RefSeq" id="WP_064512819.1">
    <property type="nucleotide sequence ID" value="NZ_CBCSBH010000002.1"/>
</dbReference>
<dbReference type="SUPFAM" id="SSF52540">
    <property type="entry name" value="P-loop containing nucleoside triphosphate hydrolases"/>
    <property type="match status" value="1"/>
</dbReference>
<dbReference type="NCBIfam" id="NF008621">
    <property type="entry name" value="PRK11607.1"/>
    <property type="match status" value="1"/>
</dbReference>
<comment type="function">
    <text evidence="8">Part of the ABC transporter complex PotABCD involved in spermidine/putrescine import. Responsible for energy coupling to the transport system.</text>
</comment>
<evidence type="ECO:0000256" key="6">
    <source>
        <dbReference type="ARBA" id="ARBA00022967"/>
    </source>
</evidence>
<protein>
    <recommendedName>
        <fullName evidence="8">Spermidine/putrescine import ATP-binding protein PotA</fullName>
        <ecNumber evidence="8">7.6.2.11</ecNumber>
    </recommendedName>
</protein>
<keyword evidence="4 8" id="KW-0547">Nucleotide-binding</keyword>
<evidence type="ECO:0000256" key="4">
    <source>
        <dbReference type="ARBA" id="ARBA00022741"/>
    </source>
</evidence>
<dbReference type="SUPFAM" id="SSF50331">
    <property type="entry name" value="MOP-like"/>
    <property type="match status" value="1"/>
</dbReference>
<dbReference type="InterPro" id="IPR050093">
    <property type="entry name" value="ABC_SmlMolc_Importer"/>
</dbReference>
<dbReference type="Pfam" id="PF00005">
    <property type="entry name" value="ABC_tran"/>
    <property type="match status" value="1"/>
</dbReference>
<reference evidence="11" key="1">
    <citation type="journal article" date="2016" name="Toxins">
        <title>The Draft Genome Sequence of the Yersinia entomophaga Entomopathogenic Type Strain MH96T.</title>
        <authorList>
            <person name="Hurst M.R."/>
            <person name="Beattie A."/>
            <person name="Altermann E."/>
            <person name="Moraga R.M."/>
            <person name="Harper L.A."/>
            <person name="Calder J."/>
            <person name="Laugraud A."/>
        </authorList>
    </citation>
    <scope>NUCLEOTIDE SEQUENCE [LARGE SCALE GENOMIC DNA]</scope>
    <source>
        <strain evidence="11">MH96</strain>
    </source>
</reference>
<dbReference type="PANTHER" id="PTHR42781">
    <property type="entry name" value="SPERMIDINE/PUTRESCINE IMPORT ATP-BINDING PROTEIN POTA"/>
    <property type="match status" value="1"/>
</dbReference>
<evidence type="ECO:0000256" key="3">
    <source>
        <dbReference type="ARBA" id="ARBA00022519"/>
    </source>
</evidence>
<name>A0ABN4PTC4_YERET</name>
<keyword evidence="2 8" id="KW-1003">Cell membrane</keyword>
<sequence length="377" mass="41937">MNDVISRPPLKSLKAFTPLLEIRNLTKIFDGQAAVDDVNLTIYKGEIFALLGASGCGKSTLLRMLAGFELPTQGQIVLDGQDLSHVPPYQRPINMMFQSYALFPHMTVEQNIAFGLKQDKLPSGEIKSRVEEMLALVHMQEFAKRKPHQLSGGQRQRVALARSLAKRPKLLLLDEPMGALDKKLRDRMQLEVVDILERVGATCVMVTHDQEEAMTMAGRIAIMNRGKFVQIGEPEEIYEHPNSRFSAEFIGSVNVFEGVLTERQEDALVIRSPGLRHPLKVDSDASVVDGVPVLVALRPEKIMLCESVPEAGFNFAVGEVVHIAYLGDLSIYHVKLHSGQTISAQLQNGHRYRKGMPTWGDEVRLCWETDSCVVLGS</sequence>
<evidence type="ECO:0000256" key="7">
    <source>
        <dbReference type="ARBA" id="ARBA00023136"/>
    </source>
</evidence>
<dbReference type="InterPro" id="IPR027417">
    <property type="entry name" value="P-loop_NTPase"/>
</dbReference>
<evidence type="ECO:0000259" key="9">
    <source>
        <dbReference type="PROSITE" id="PS50893"/>
    </source>
</evidence>
<dbReference type="NCBIfam" id="TIGR01187">
    <property type="entry name" value="potA"/>
    <property type="match status" value="1"/>
</dbReference>
<keyword evidence="11" id="KW-1185">Reference proteome</keyword>
<evidence type="ECO:0000256" key="1">
    <source>
        <dbReference type="ARBA" id="ARBA00022448"/>
    </source>
</evidence>
<dbReference type="Proteomes" id="UP000266744">
    <property type="component" value="Chromosome"/>
</dbReference>
<dbReference type="EMBL" id="CP010029">
    <property type="protein sequence ID" value="ANI28687.1"/>
    <property type="molecule type" value="Genomic_DNA"/>
</dbReference>
<dbReference type="InterPro" id="IPR008995">
    <property type="entry name" value="Mo/tungstate-bd_C_term_dom"/>
</dbReference>
<keyword evidence="3" id="KW-0997">Cell inner membrane</keyword>
<dbReference type="PROSITE" id="PS00211">
    <property type="entry name" value="ABC_TRANSPORTER_1"/>
    <property type="match status" value="1"/>
</dbReference>
<comment type="catalytic activity">
    <reaction evidence="8">
        <text>ATP + H2O + polyamine-[polyamine-binding protein]Side 1 = ADP + phosphate + polyamineSide 2 + [polyamine-binding protein]Side 1.</text>
        <dbReference type="EC" id="7.6.2.11"/>
    </reaction>
</comment>
<proteinExistence type="inferred from homology"/>
<dbReference type="Gene3D" id="3.40.50.300">
    <property type="entry name" value="P-loop containing nucleotide triphosphate hydrolases"/>
    <property type="match status" value="1"/>
</dbReference>
<evidence type="ECO:0000313" key="10">
    <source>
        <dbReference type="EMBL" id="ANI28687.1"/>
    </source>
</evidence>
<dbReference type="SMART" id="SM00382">
    <property type="entry name" value="AAA"/>
    <property type="match status" value="1"/>
</dbReference>
<evidence type="ECO:0000256" key="2">
    <source>
        <dbReference type="ARBA" id="ARBA00022475"/>
    </source>
</evidence>
<accession>A0ABN4PTC4</accession>
<dbReference type="InterPro" id="IPR013611">
    <property type="entry name" value="Transp-assoc_OB_typ2"/>
</dbReference>
<keyword evidence="1 8" id="KW-0813">Transport</keyword>
<evidence type="ECO:0000256" key="8">
    <source>
        <dbReference type="RuleBase" id="RU364083"/>
    </source>
</evidence>
<evidence type="ECO:0000256" key="5">
    <source>
        <dbReference type="ARBA" id="ARBA00022840"/>
    </source>
</evidence>
<dbReference type="GO" id="GO:0005524">
    <property type="term" value="F:ATP binding"/>
    <property type="evidence" value="ECO:0007669"/>
    <property type="project" value="UniProtKB-KW"/>
</dbReference>
<dbReference type="InterPro" id="IPR003593">
    <property type="entry name" value="AAA+_ATPase"/>
</dbReference>
<dbReference type="EC" id="7.6.2.11" evidence="8"/>
<comment type="similarity">
    <text evidence="8">Belongs to the ABC transporter superfamily. Spermidine/putrescine importer (TC 3.A.1.11.1) family.</text>
</comment>
<organism evidence="10 11">
    <name type="scientific">Yersinia entomophaga</name>
    <dbReference type="NCBI Taxonomy" id="935293"/>
    <lineage>
        <taxon>Bacteria</taxon>
        <taxon>Pseudomonadati</taxon>
        <taxon>Pseudomonadota</taxon>
        <taxon>Gammaproteobacteria</taxon>
        <taxon>Enterobacterales</taxon>
        <taxon>Yersiniaceae</taxon>
        <taxon>Yersinia</taxon>
    </lineage>
</organism>
<keyword evidence="5 8" id="KW-0067">ATP-binding</keyword>
<dbReference type="PANTHER" id="PTHR42781:SF5">
    <property type="entry name" value="PUTRESCINE TRANSPORT ATP-BINDING PROTEIN POTG"/>
    <property type="match status" value="1"/>
</dbReference>
<dbReference type="InterPro" id="IPR017871">
    <property type="entry name" value="ABC_transporter-like_CS"/>
</dbReference>
<dbReference type="InterPro" id="IPR003439">
    <property type="entry name" value="ABC_transporter-like_ATP-bd"/>
</dbReference>
<gene>
    <name evidence="10" type="primary">potG</name>
    <name evidence="8" type="synonym">potA</name>
    <name evidence="10" type="ORF">PL78_02390</name>
</gene>
<keyword evidence="6 8" id="KW-1278">Translocase</keyword>
<dbReference type="InterPro" id="IPR005893">
    <property type="entry name" value="PotA-like"/>
</dbReference>
<dbReference type="Pfam" id="PF08402">
    <property type="entry name" value="TOBE_2"/>
    <property type="match status" value="1"/>
</dbReference>
<evidence type="ECO:0000313" key="11">
    <source>
        <dbReference type="Proteomes" id="UP000266744"/>
    </source>
</evidence>
<dbReference type="Gene3D" id="2.40.50.100">
    <property type="match status" value="1"/>
</dbReference>
<feature type="domain" description="ABC transporter" evidence="9">
    <location>
        <begin position="20"/>
        <end position="250"/>
    </location>
</feature>
<dbReference type="PROSITE" id="PS50893">
    <property type="entry name" value="ABC_TRANSPORTER_2"/>
    <property type="match status" value="1"/>
</dbReference>